<dbReference type="AlphaFoldDB" id="A0A7D4PYS3"/>
<gene>
    <name evidence="7" type="ORF">HQ865_01065</name>
</gene>
<proteinExistence type="predicted"/>
<keyword evidence="4 5" id="KW-0472">Membrane</keyword>
<evidence type="ECO:0000259" key="6">
    <source>
        <dbReference type="Pfam" id="PF07291"/>
    </source>
</evidence>
<dbReference type="GO" id="GO:0030416">
    <property type="term" value="P:methylamine metabolic process"/>
    <property type="evidence" value="ECO:0007669"/>
    <property type="project" value="InterPro"/>
</dbReference>
<dbReference type="GO" id="GO:0016020">
    <property type="term" value="C:membrane"/>
    <property type="evidence" value="ECO:0007669"/>
    <property type="project" value="UniProtKB-SubCell"/>
</dbReference>
<evidence type="ECO:0000256" key="5">
    <source>
        <dbReference type="SAM" id="Phobius"/>
    </source>
</evidence>
<evidence type="ECO:0000256" key="3">
    <source>
        <dbReference type="ARBA" id="ARBA00022989"/>
    </source>
</evidence>
<comment type="subcellular location">
    <subcellularLocation>
        <location evidence="1">Membrane</location>
        <topology evidence="1">Multi-pass membrane protein</topology>
    </subcellularLocation>
</comment>
<reference evidence="7 8" key="1">
    <citation type="submission" date="2020-05" db="EMBL/GenBank/DDBJ databases">
        <title>Mucilaginibacter mali sp. nov.</title>
        <authorList>
            <person name="Kim H.S."/>
            <person name="Lee K.C."/>
            <person name="Suh M.K."/>
            <person name="Kim J.-S."/>
            <person name="Han K.-I."/>
            <person name="Eom M.K."/>
            <person name="Shin Y.K."/>
            <person name="Lee J.-S."/>
        </authorList>
    </citation>
    <scope>NUCLEOTIDE SEQUENCE [LARGE SCALE GENOMIC DNA]</scope>
    <source>
        <strain evidence="7 8">G2-14</strain>
    </source>
</reference>
<evidence type="ECO:0000256" key="4">
    <source>
        <dbReference type="ARBA" id="ARBA00023136"/>
    </source>
</evidence>
<dbReference type="Proteomes" id="UP000505355">
    <property type="component" value="Chromosome"/>
</dbReference>
<keyword evidence="3 5" id="KW-1133">Transmembrane helix</keyword>
<evidence type="ECO:0000313" key="7">
    <source>
        <dbReference type="EMBL" id="QKJ28406.1"/>
    </source>
</evidence>
<organism evidence="7 8">
    <name type="scientific">Mucilaginibacter mali</name>
    <dbReference type="NCBI Taxonomy" id="2740462"/>
    <lineage>
        <taxon>Bacteria</taxon>
        <taxon>Pseudomonadati</taxon>
        <taxon>Bacteroidota</taxon>
        <taxon>Sphingobacteriia</taxon>
        <taxon>Sphingobacteriales</taxon>
        <taxon>Sphingobacteriaceae</taxon>
        <taxon>Mucilaginibacter</taxon>
    </lineage>
</organism>
<feature type="domain" description="Methylamine utilisation protein MauE" evidence="6">
    <location>
        <begin position="5"/>
        <end position="130"/>
    </location>
</feature>
<name>A0A7D4PYS3_9SPHI</name>
<feature type="transmembrane region" description="Helical" evidence="5">
    <location>
        <begin position="5"/>
        <end position="23"/>
    </location>
</feature>
<evidence type="ECO:0000313" key="8">
    <source>
        <dbReference type="Proteomes" id="UP000505355"/>
    </source>
</evidence>
<dbReference type="RefSeq" id="WP_173413108.1">
    <property type="nucleotide sequence ID" value="NZ_CP054139.1"/>
</dbReference>
<keyword evidence="2 5" id="KW-0812">Transmembrane</keyword>
<evidence type="ECO:0000256" key="1">
    <source>
        <dbReference type="ARBA" id="ARBA00004141"/>
    </source>
</evidence>
<feature type="transmembrane region" description="Helical" evidence="5">
    <location>
        <begin position="43"/>
        <end position="66"/>
    </location>
</feature>
<dbReference type="InterPro" id="IPR009908">
    <property type="entry name" value="Methylamine_util_MauE"/>
</dbReference>
<feature type="transmembrane region" description="Helical" evidence="5">
    <location>
        <begin position="73"/>
        <end position="96"/>
    </location>
</feature>
<keyword evidence="8" id="KW-1185">Reference proteome</keyword>
<protein>
    <recommendedName>
        <fullName evidence="6">Methylamine utilisation protein MauE domain-containing protein</fullName>
    </recommendedName>
</protein>
<dbReference type="KEGG" id="mmab:HQ865_01065"/>
<evidence type="ECO:0000256" key="2">
    <source>
        <dbReference type="ARBA" id="ARBA00022692"/>
    </source>
</evidence>
<dbReference type="EMBL" id="CP054139">
    <property type="protein sequence ID" value="QKJ28406.1"/>
    <property type="molecule type" value="Genomic_DNA"/>
</dbReference>
<feature type="transmembrane region" description="Helical" evidence="5">
    <location>
        <begin position="116"/>
        <end position="133"/>
    </location>
</feature>
<sequence>MKKEIIADILVTLIFMMFLYAAFSKYFDFSGFKRAMGNQPFPVWLSQLLVIVLPPAEVITATLLLFEKTRKSGLIATIILMITFTFYIIAILLHLYPAEPCTCGGIIRLLTWKQHLLFNLFFIAIAVISLKITPGKRQEIARSARSSL</sequence>
<dbReference type="Pfam" id="PF07291">
    <property type="entry name" value="MauE"/>
    <property type="match status" value="1"/>
</dbReference>
<accession>A0A7D4PYS3</accession>